<evidence type="ECO:0000313" key="5">
    <source>
        <dbReference type="Proteomes" id="UP000077684"/>
    </source>
</evidence>
<feature type="compositionally biased region" description="Low complexity" evidence="1">
    <location>
        <begin position="48"/>
        <end position="59"/>
    </location>
</feature>
<feature type="region of interest" description="Disordered" evidence="1">
    <location>
        <begin position="550"/>
        <end position="632"/>
    </location>
</feature>
<organism evidence="4 5">
    <name type="scientific">Tilletia controversa</name>
    <name type="common">dwarf bunt fungus</name>
    <dbReference type="NCBI Taxonomy" id="13291"/>
    <lineage>
        <taxon>Eukaryota</taxon>
        <taxon>Fungi</taxon>
        <taxon>Dikarya</taxon>
        <taxon>Basidiomycota</taxon>
        <taxon>Ustilaginomycotina</taxon>
        <taxon>Exobasidiomycetes</taxon>
        <taxon>Tilletiales</taxon>
        <taxon>Tilletiaceae</taxon>
        <taxon>Tilletia</taxon>
    </lineage>
</organism>
<proteinExistence type="predicted"/>
<feature type="compositionally biased region" description="Low complexity" evidence="1">
    <location>
        <begin position="136"/>
        <end position="177"/>
    </location>
</feature>
<feature type="compositionally biased region" description="Basic and acidic residues" evidence="1">
    <location>
        <begin position="784"/>
        <end position="806"/>
    </location>
</feature>
<feature type="region of interest" description="Disordered" evidence="1">
    <location>
        <begin position="44"/>
        <end position="73"/>
    </location>
</feature>
<evidence type="ECO:0000259" key="3">
    <source>
        <dbReference type="SMART" id="SM00184"/>
    </source>
</evidence>
<reference evidence="4" key="2">
    <citation type="journal article" date="2019" name="IMA Fungus">
        <title>Genome sequencing and comparison of five Tilletia species to identify candidate genes for the detection of regulated species infecting wheat.</title>
        <authorList>
            <person name="Nguyen H.D.T."/>
            <person name="Sultana T."/>
            <person name="Kesanakurti P."/>
            <person name="Hambleton S."/>
        </authorList>
    </citation>
    <scope>NUCLEOTIDE SEQUENCE</scope>
    <source>
        <strain evidence="4">DAOMC 236426</strain>
    </source>
</reference>
<dbReference type="InterPro" id="IPR001841">
    <property type="entry name" value="Znf_RING"/>
</dbReference>
<name>A0A8X7MYC0_9BASI</name>
<dbReference type="InterPro" id="IPR013083">
    <property type="entry name" value="Znf_RING/FYVE/PHD"/>
</dbReference>
<feature type="domain" description="RING-type" evidence="3">
    <location>
        <begin position="757"/>
        <end position="843"/>
    </location>
</feature>
<feature type="compositionally biased region" description="Low complexity" evidence="1">
    <location>
        <begin position="618"/>
        <end position="632"/>
    </location>
</feature>
<dbReference type="AlphaFoldDB" id="A0A8X7MYC0"/>
<evidence type="ECO:0000256" key="2">
    <source>
        <dbReference type="SAM" id="SignalP"/>
    </source>
</evidence>
<keyword evidence="2" id="KW-0732">Signal</keyword>
<dbReference type="SMART" id="SM00184">
    <property type="entry name" value="RING"/>
    <property type="match status" value="1"/>
</dbReference>
<accession>A0A8X7MYC0</accession>
<feature type="compositionally biased region" description="Low complexity" evidence="1">
    <location>
        <begin position="598"/>
        <end position="608"/>
    </location>
</feature>
<evidence type="ECO:0000256" key="1">
    <source>
        <dbReference type="SAM" id="MobiDB-lite"/>
    </source>
</evidence>
<gene>
    <name evidence="4" type="ORF">A4X06_0g1474</name>
</gene>
<feature type="chain" id="PRO_5036458624" description="RING-type domain-containing protein" evidence="2">
    <location>
        <begin position="45"/>
        <end position="881"/>
    </location>
</feature>
<dbReference type="Gene3D" id="3.30.40.10">
    <property type="entry name" value="Zinc/RING finger domain, C3HC4 (zinc finger)"/>
    <property type="match status" value="1"/>
</dbReference>
<protein>
    <recommendedName>
        <fullName evidence="3">RING-type domain-containing protein</fullName>
    </recommendedName>
</protein>
<evidence type="ECO:0000313" key="4">
    <source>
        <dbReference type="EMBL" id="KAE8253407.1"/>
    </source>
</evidence>
<dbReference type="EMBL" id="LWDE02000095">
    <property type="protein sequence ID" value="KAE8253407.1"/>
    <property type="molecule type" value="Genomic_DNA"/>
</dbReference>
<sequence length="881" mass="94033">MLSSLLSPSNPQSWTAFQRDVYRPRVALFLLALLLASSTSPVPGLPANNNNNNNNNNKNAATTDSRPASEVNLQKAQPGAIAGSHAKQWDDNHVKGAARTAFPPSSPLFGLSYSDFLFRPDRVIRRTSQHLFTHEAAAPAPARHSASSPGSSVANVASQASPSFDTVSSPSSPAARPTARDKMGRSISSPPRPAPAKPSQQHLEHPFKQLQRAKGRSGSVATPSRSDSRPQTISKPAQRNDAPHNRSYNDRPQQPAEPQNTTFSMDDIKTSLRAHRNDFVVTLQAGLNTAGLGSFTHPNVLPLLLLLHVMLGVRLAGMFLDDAINQNLFTLAQQAGTSLRDIPRNRKSARVLWSSFLSVVMLLSVAAFACTPSALDGMKQSVRGIFGAARESTNGSPEQVLADALPVRAVLIFEFLSTVLSLTLPLYHLLPLLASTARSGSVWRYPRTVTLPSPSHSPSVSEILHLPEWICAAFDPQARAQAQARSRALAQERIAAAAVPGARRIPLQPLSGANAADSETLASTAVRAPLVDALAQAAFVGVPRHRLRRSPLGLGMANDDPAPEASIAPESEASGPGLRNPLNLSMVAERLPAPSSPSPSSSSSSSSPQTPRPGFNLSSTSPSGGGAPAVSGKSLRLERQRVRVQLGWFLETLVGFFDRLVGVTIYGLAVLSLPTLTPTSIHPLVALLALRNEIGQLVVCWTKARQTVECLEFVRRRWGVGSALRARIQALRKTGSAKGQNVSLVHQAVWDGEEQVCCMCFEPTPAFPARSRSGSTTEGASSDGGRREEEEEKEETRKQGRSHPDSSDTDEAEENTCVLDCTHVLHADCLVTWLRAQNFCPVCHAPLQGTPPGWVPTPPTSPGLARGAGAQDDVAAGGILI</sequence>
<keyword evidence="5" id="KW-1185">Reference proteome</keyword>
<feature type="compositionally biased region" description="Low complexity" evidence="1">
    <location>
        <begin position="563"/>
        <end position="574"/>
    </location>
</feature>
<reference evidence="4" key="1">
    <citation type="submission" date="2016-04" db="EMBL/GenBank/DDBJ databases">
        <authorList>
            <person name="Nguyen H.D."/>
            <person name="Samba Siva P."/>
            <person name="Cullis J."/>
            <person name="Levesque C.A."/>
            <person name="Hambleton S."/>
        </authorList>
    </citation>
    <scope>NUCLEOTIDE SEQUENCE</scope>
    <source>
        <strain evidence="4">DAOMC 236426</strain>
    </source>
</reference>
<dbReference type="SUPFAM" id="SSF57850">
    <property type="entry name" value="RING/U-box"/>
    <property type="match status" value="1"/>
</dbReference>
<feature type="compositionally biased region" description="Polar residues" evidence="1">
    <location>
        <begin position="60"/>
        <end position="73"/>
    </location>
</feature>
<dbReference type="Proteomes" id="UP000077684">
    <property type="component" value="Unassembled WGS sequence"/>
</dbReference>
<feature type="region of interest" description="Disordered" evidence="1">
    <location>
        <begin position="769"/>
        <end position="812"/>
    </location>
</feature>
<dbReference type="Pfam" id="PF13639">
    <property type="entry name" value="zf-RING_2"/>
    <property type="match status" value="1"/>
</dbReference>
<feature type="region of interest" description="Disordered" evidence="1">
    <location>
        <begin position="136"/>
        <end position="262"/>
    </location>
</feature>
<feature type="compositionally biased region" description="Polar residues" evidence="1">
    <location>
        <begin position="250"/>
        <end position="262"/>
    </location>
</feature>
<feature type="signal peptide" evidence="2">
    <location>
        <begin position="1"/>
        <end position="44"/>
    </location>
</feature>
<feature type="compositionally biased region" description="Polar residues" evidence="1">
    <location>
        <begin position="219"/>
        <end position="237"/>
    </location>
</feature>
<comment type="caution">
    <text evidence="4">The sequence shown here is derived from an EMBL/GenBank/DDBJ whole genome shotgun (WGS) entry which is preliminary data.</text>
</comment>